<dbReference type="PROSITE" id="PS00560">
    <property type="entry name" value="CARBOXYPEPT_SER_HIS"/>
    <property type="match status" value="1"/>
</dbReference>
<feature type="non-terminal residue" evidence="2">
    <location>
        <position position="233"/>
    </location>
</feature>
<protein>
    <recommendedName>
        <fullName evidence="4">Venom serine carboxypeptidase</fullName>
    </recommendedName>
</protein>
<evidence type="ECO:0000313" key="2">
    <source>
        <dbReference type="EMBL" id="CAH2052591.1"/>
    </source>
</evidence>
<organism evidence="2 3">
    <name type="scientific">Iphiclides podalirius</name>
    <name type="common">scarce swallowtail</name>
    <dbReference type="NCBI Taxonomy" id="110791"/>
    <lineage>
        <taxon>Eukaryota</taxon>
        <taxon>Metazoa</taxon>
        <taxon>Ecdysozoa</taxon>
        <taxon>Arthropoda</taxon>
        <taxon>Hexapoda</taxon>
        <taxon>Insecta</taxon>
        <taxon>Pterygota</taxon>
        <taxon>Neoptera</taxon>
        <taxon>Endopterygota</taxon>
        <taxon>Lepidoptera</taxon>
        <taxon>Glossata</taxon>
        <taxon>Ditrysia</taxon>
        <taxon>Papilionoidea</taxon>
        <taxon>Papilionidae</taxon>
        <taxon>Papilioninae</taxon>
        <taxon>Iphiclides</taxon>
    </lineage>
</organism>
<dbReference type="Pfam" id="PF00450">
    <property type="entry name" value="Peptidase_S10"/>
    <property type="match status" value="2"/>
</dbReference>
<sequence length="233" mass="26653">MKDTGGPGASSLFGLFTEVGPLIAKEDDNQRDVFLNLQAKIAAEIKKENWAQADILMDQLIDGELTNSSYFKKYTGFDYYYNFMKPEDDEDMTVFVDLLHNDKVRRSVHVGGLPFNSGEEVRIRLALDLLKSVAPLLETLLSHYKILLYNGQLDIVVAYPLTENFLRKLRFSSAEEYKRAPRRIWKVGADIAGYVKTAHNLTEVLVRNAGHMVPHDQPKWALDMINKFIHNQF</sequence>
<dbReference type="Gene3D" id="3.40.50.1820">
    <property type="entry name" value="alpha/beta hydrolase"/>
    <property type="match status" value="1"/>
</dbReference>
<dbReference type="InterPro" id="IPR033124">
    <property type="entry name" value="Ser_caboxypep_his_AS"/>
</dbReference>
<keyword evidence="3" id="KW-1185">Reference proteome</keyword>
<evidence type="ECO:0000256" key="1">
    <source>
        <dbReference type="ARBA" id="ARBA00009431"/>
    </source>
</evidence>
<reference evidence="2" key="1">
    <citation type="submission" date="2022-03" db="EMBL/GenBank/DDBJ databases">
        <authorList>
            <person name="Martin H S."/>
        </authorList>
    </citation>
    <scope>NUCLEOTIDE SEQUENCE</scope>
</reference>
<dbReference type="Proteomes" id="UP000837857">
    <property type="component" value="Chromosome 20"/>
</dbReference>
<name>A0ABN8IDQ3_9NEOP</name>
<dbReference type="EMBL" id="OW152832">
    <property type="protein sequence ID" value="CAH2052591.1"/>
    <property type="molecule type" value="Genomic_DNA"/>
</dbReference>
<evidence type="ECO:0008006" key="4">
    <source>
        <dbReference type="Google" id="ProtNLM"/>
    </source>
</evidence>
<evidence type="ECO:0000313" key="3">
    <source>
        <dbReference type="Proteomes" id="UP000837857"/>
    </source>
</evidence>
<proteinExistence type="inferred from homology"/>
<dbReference type="InterPro" id="IPR001563">
    <property type="entry name" value="Peptidase_S10"/>
</dbReference>
<dbReference type="InterPro" id="IPR029058">
    <property type="entry name" value="AB_hydrolase_fold"/>
</dbReference>
<accession>A0ABN8IDQ3</accession>
<comment type="similarity">
    <text evidence="1">Belongs to the peptidase S10 family.</text>
</comment>
<gene>
    <name evidence="2" type="ORF">IPOD504_LOCUS8295</name>
</gene>
<dbReference type="SUPFAM" id="SSF53474">
    <property type="entry name" value="alpha/beta-Hydrolases"/>
    <property type="match status" value="1"/>
</dbReference>